<dbReference type="AlphaFoldDB" id="A0AAN7CTU8"/>
<protein>
    <submittedName>
        <fullName evidence="2">Uncharacterized protein</fullName>
    </submittedName>
</protein>
<reference evidence="2" key="1">
    <citation type="journal article" date="2023" name="Mol. Phylogenet. Evol.">
        <title>Genome-scale phylogeny and comparative genomics of the fungal order Sordariales.</title>
        <authorList>
            <person name="Hensen N."/>
            <person name="Bonometti L."/>
            <person name="Westerberg I."/>
            <person name="Brannstrom I.O."/>
            <person name="Guillou S."/>
            <person name="Cros-Aarteil S."/>
            <person name="Calhoun S."/>
            <person name="Haridas S."/>
            <person name="Kuo A."/>
            <person name="Mondo S."/>
            <person name="Pangilinan J."/>
            <person name="Riley R."/>
            <person name="LaButti K."/>
            <person name="Andreopoulos B."/>
            <person name="Lipzen A."/>
            <person name="Chen C."/>
            <person name="Yan M."/>
            <person name="Daum C."/>
            <person name="Ng V."/>
            <person name="Clum A."/>
            <person name="Steindorff A."/>
            <person name="Ohm R.A."/>
            <person name="Martin F."/>
            <person name="Silar P."/>
            <person name="Natvig D.O."/>
            <person name="Lalanne C."/>
            <person name="Gautier V."/>
            <person name="Ament-Velasquez S.L."/>
            <person name="Kruys A."/>
            <person name="Hutchinson M.I."/>
            <person name="Powell A.J."/>
            <person name="Barry K."/>
            <person name="Miller A.N."/>
            <person name="Grigoriev I.V."/>
            <person name="Debuchy R."/>
            <person name="Gladieux P."/>
            <person name="Hiltunen Thoren M."/>
            <person name="Johannesson H."/>
        </authorList>
    </citation>
    <scope>NUCLEOTIDE SEQUENCE</scope>
    <source>
        <strain evidence="2">CBS 359.72</strain>
    </source>
</reference>
<feature type="region of interest" description="Disordered" evidence="1">
    <location>
        <begin position="121"/>
        <end position="150"/>
    </location>
</feature>
<name>A0AAN7CTU8_9PEZI</name>
<evidence type="ECO:0000313" key="3">
    <source>
        <dbReference type="Proteomes" id="UP001303647"/>
    </source>
</evidence>
<evidence type="ECO:0000256" key="1">
    <source>
        <dbReference type="SAM" id="MobiDB-lite"/>
    </source>
</evidence>
<gene>
    <name evidence="2" type="ORF">C7999DRAFT_31289</name>
</gene>
<dbReference type="Proteomes" id="UP001303647">
    <property type="component" value="Unassembled WGS sequence"/>
</dbReference>
<organism evidence="2 3">
    <name type="scientific">Corynascus novoguineensis</name>
    <dbReference type="NCBI Taxonomy" id="1126955"/>
    <lineage>
        <taxon>Eukaryota</taxon>
        <taxon>Fungi</taxon>
        <taxon>Dikarya</taxon>
        <taxon>Ascomycota</taxon>
        <taxon>Pezizomycotina</taxon>
        <taxon>Sordariomycetes</taxon>
        <taxon>Sordariomycetidae</taxon>
        <taxon>Sordariales</taxon>
        <taxon>Chaetomiaceae</taxon>
        <taxon>Corynascus</taxon>
    </lineage>
</organism>
<reference evidence="2" key="2">
    <citation type="submission" date="2023-05" db="EMBL/GenBank/DDBJ databases">
        <authorList>
            <consortium name="Lawrence Berkeley National Laboratory"/>
            <person name="Steindorff A."/>
            <person name="Hensen N."/>
            <person name="Bonometti L."/>
            <person name="Westerberg I."/>
            <person name="Brannstrom I.O."/>
            <person name="Guillou S."/>
            <person name="Cros-Aarteil S."/>
            <person name="Calhoun S."/>
            <person name="Haridas S."/>
            <person name="Kuo A."/>
            <person name="Mondo S."/>
            <person name="Pangilinan J."/>
            <person name="Riley R."/>
            <person name="Labutti K."/>
            <person name="Andreopoulos B."/>
            <person name="Lipzen A."/>
            <person name="Chen C."/>
            <person name="Yanf M."/>
            <person name="Daum C."/>
            <person name="Ng V."/>
            <person name="Clum A."/>
            <person name="Ohm R."/>
            <person name="Martin F."/>
            <person name="Silar P."/>
            <person name="Natvig D."/>
            <person name="Lalanne C."/>
            <person name="Gautier V."/>
            <person name="Ament-Velasquez S.L."/>
            <person name="Kruys A."/>
            <person name="Hutchinson M.I."/>
            <person name="Powell A.J."/>
            <person name="Barry K."/>
            <person name="Miller A.N."/>
            <person name="Grigoriev I.V."/>
            <person name="Debuchy R."/>
            <person name="Gladieux P."/>
            <person name="Thoren M.H."/>
            <person name="Johannesson H."/>
        </authorList>
    </citation>
    <scope>NUCLEOTIDE SEQUENCE</scope>
    <source>
        <strain evidence="2">CBS 359.72</strain>
    </source>
</reference>
<accession>A0AAN7CTU8</accession>
<comment type="caution">
    <text evidence="2">The sequence shown here is derived from an EMBL/GenBank/DDBJ whole genome shotgun (WGS) entry which is preliminary data.</text>
</comment>
<feature type="compositionally biased region" description="Basic and acidic residues" evidence="1">
    <location>
        <begin position="129"/>
        <end position="150"/>
    </location>
</feature>
<proteinExistence type="predicted"/>
<keyword evidence="3" id="KW-1185">Reference proteome</keyword>
<evidence type="ECO:0000313" key="2">
    <source>
        <dbReference type="EMBL" id="KAK4248234.1"/>
    </source>
</evidence>
<dbReference type="EMBL" id="MU857640">
    <property type="protein sequence ID" value="KAK4248234.1"/>
    <property type="molecule type" value="Genomic_DNA"/>
</dbReference>
<sequence length="150" mass="16855">MCRLYCALMGKAVAAEIEVETNGSSWTANEQNKKCAKVNNRNSNNYNNLHTRQPLFPSLQLLQLVGPEDSTTLDHVCAELGGRVHVLKGLVDGREMSGSIMWLWDGVERWIRWRRKLAEGQDAVAAQKEANDKGQKDDEQEGEKDNKDGK</sequence>